<accession>A0A1S9DWJ3</accession>
<evidence type="ECO:0000256" key="2">
    <source>
        <dbReference type="ARBA" id="ARBA00023163"/>
    </source>
</evidence>
<keyword evidence="1" id="KW-0805">Transcription regulation</keyword>
<feature type="region of interest" description="Disordered" evidence="4">
    <location>
        <begin position="661"/>
        <end position="683"/>
    </location>
</feature>
<dbReference type="CDD" id="cd12148">
    <property type="entry name" value="fungal_TF_MHR"/>
    <property type="match status" value="1"/>
</dbReference>
<evidence type="ECO:0000313" key="6">
    <source>
        <dbReference type="EMBL" id="OOO13435.1"/>
    </source>
</evidence>
<dbReference type="Proteomes" id="UP000190312">
    <property type="component" value="Unassembled WGS sequence"/>
</dbReference>
<dbReference type="GO" id="GO:0008270">
    <property type="term" value="F:zinc ion binding"/>
    <property type="evidence" value="ECO:0007669"/>
    <property type="project" value="InterPro"/>
</dbReference>
<dbReference type="Pfam" id="PF04082">
    <property type="entry name" value="Fungal_trans"/>
    <property type="match status" value="1"/>
</dbReference>
<dbReference type="OrthoDB" id="4161332at2759"/>
<evidence type="ECO:0000256" key="4">
    <source>
        <dbReference type="SAM" id="MobiDB-lite"/>
    </source>
</evidence>
<dbReference type="GO" id="GO:0003677">
    <property type="term" value="F:DNA binding"/>
    <property type="evidence" value="ECO:0007669"/>
    <property type="project" value="InterPro"/>
</dbReference>
<evidence type="ECO:0000313" key="7">
    <source>
        <dbReference type="Proteomes" id="UP000190312"/>
    </source>
</evidence>
<dbReference type="EMBL" id="MKZY01000002">
    <property type="protein sequence ID" value="OOO13435.1"/>
    <property type="molecule type" value="Genomic_DNA"/>
</dbReference>
<feature type="region of interest" description="Disordered" evidence="4">
    <location>
        <begin position="133"/>
        <end position="153"/>
    </location>
</feature>
<dbReference type="InterPro" id="IPR052761">
    <property type="entry name" value="Fungal_Detox/Toxin_TFs"/>
</dbReference>
<dbReference type="PANTHER" id="PTHR47425:SF3">
    <property type="entry name" value="ZN(II)2CYS6 TRANSCRIPTION FACTOR (EUROFUNG)"/>
    <property type="match status" value="1"/>
</dbReference>
<dbReference type="PANTHER" id="PTHR47425">
    <property type="entry name" value="FARB-RELATED"/>
    <property type="match status" value="1"/>
</dbReference>
<dbReference type="AlphaFoldDB" id="A0A1S9DWJ3"/>
<feature type="compositionally biased region" description="Polar residues" evidence="4">
    <location>
        <begin position="666"/>
        <end position="675"/>
    </location>
</feature>
<reference evidence="6 7" key="1">
    <citation type="submission" date="2016-10" db="EMBL/GenBank/DDBJ databases">
        <title>Genome sequencing of Aspergillus oryzae BCC7051.</title>
        <authorList>
            <person name="Thammarongtham C."/>
            <person name="Vorapreeda T."/>
            <person name="Nookaew I."/>
            <person name="Srisuk T."/>
            <person name="Land M."/>
            <person name="Jeennor S."/>
            <person name="Laoteng K."/>
        </authorList>
    </citation>
    <scope>NUCLEOTIDE SEQUENCE [LARGE SCALE GENOMIC DNA]</scope>
    <source>
        <strain evidence="6 7">BCC7051</strain>
    </source>
</reference>
<gene>
    <name evidence="6" type="ORF">OAory_01011840</name>
</gene>
<protein>
    <recommendedName>
        <fullName evidence="5">Xylanolytic transcriptional activator regulatory domain-containing protein</fullName>
    </recommendedName>
</protein>
<evidence type="ECO:0000259" key="5">
    <source>
        <dbReference type="SMART" id="SM00906"/>
    </source>
</evidence>
<evidence type="ECO:0000256" key="1">
    <source>
        <dbReference type="ARBA" id="ARBA00023015"/>
    </source>
</evidence>
<feature type="domain" description="Xylanolytic transcriptional activator regulatory" evidence="5">
    <location>
        <begin position="355"/>
        <end position="433"/>
    </location>
</feature>
<dbReference type="VEuPathDB" id="FungiDB:AO090005000235"/>
<evidence type="ECO:0000256" key="3">
    <source>
        <dbReference type="ARBA" id="ARBA00023242"/>
    </source>
</evidence>
<sequence length="761" mass="86198">MSSHCGQPRQPTRYDCMTNRYQPRRSTAEAHRVYLLIRGNIPALVLLHSQRQDTGFHDAQFRKREPAEHWQNATVQKTSTRGLPIMPRPGGLPYHLVTVSSPSNNDPAIQSTPLGDGGFPPGPERLVALKDLSVPSGRSPTTPAVGDTRNSNENSYRPFNEHFSHHNGGDTGASQLDGDATDECCSPLYGDPRGVGLVVDICEPEPREKSGHFLIPQIKPTHIDQDTIEYLRRKGVFDFPTPAACEMMIRTYFYYVHPFFPVVEVHSFLDTFENRRNEVSVHLLWSMFLAAANFADDSTLLAANFSSRKQMKRAMYIRAKVALYDAEYERRKITLIQAVLLTGFWYSDTEDRTGPWHWNGIAISLCQTIGLHRHPDTGRKRSKAIPTSDSSIWRQLWWSCFYREAWFSAGMGRPMRINLADCSTRMPHANDSDNLLAGIPEHIRKKYLPDGTKDLSKLWTELVTLTVSLAKILSWQNRADRTRPSRTEIQHIDDTIRQHCFHKDHGIGCGHSRVVSLHMYHLELYQDSVLLTLYRPFLFDKPEMNPLGLPADEWTSTVLRRAKDAATNTNRILGNMIGDDMISNSQAMVCIALVPALQIHLLDATSEKQMVQRMGRHNLEFCMMVIEELKSVYFGAEILSRMFTKAKNWILYRTFAPATAPREHMPQSSRDSTIGSIPEPPNDARQDDVEIFDAFVTMLSPFAPLSAGGPFDNDEYVLSIVLDPLVSRLPMTISARLLDFESATTLEQLMFPEPESSADTH</sequence>
<organism evidence="6 7">
    <name type="scientific">Aspergillus oryzae</name>
    <name type="common">Yellow koji mold</name>
    <dbReference type="NCBI Taxonomy" id="5062"/>
    <lineage>
        <taxon>Eukaryota</taxon>
        <taxon>Fungi</taxon>
        <taxon>Dikarya</taxon>
        <taxon>Ascomycota</taxon>
        <taxon>Pezizomycotina</taxon>
        <taxon>Eurotiomycetes</taxon>
        <taxon>Eurotiomycetidae</taxon>
        <taxon>Eurotiales</taxon>
        <taxon>Aspergillaceae</taxon>
        <taxon>Aspergillus</taxon>
        <taxon>Aspergillus subgen. Circumdati</taxon>
    </lineage>
</organism>
<dbReference type="InterPro" id="IPR007219">
    <property type="entry name" value="XnlR_reg_dom"/>
</dbReference>
<dbReference type="GO" id="GO:0006351">
    <property type="term" value="P:DNA-templated transcription"/>
    <property type="evidence" value="ECO:0007669"/>
    <property type="project" value="InterPro"/>
</dbReference>
<keyword evidence="3" id="KW-0539">Nucleus</keyword>
<name>A0A1S9DWJ3_ASPOZ</name>
<proteinExistence type="predicted"/>
<feature type="compositionally biased region" description="Polar residues" evidence="4">
    <location>
        <begin position="136"/>
        <end position="153"/>
    </location>
</feature>
<dbReference type="SMART" id="SM00906">
    <property type="entry name" value="Fungal_trans"/>
    <property type="match status" value="1"/>
</dbReference>
<keyword evidence="2" id="KW-0804">Transcription</keyword>
<comment type="caution">
    <text evidence="6">The sequence shown here is derived from an EMBL/GenBank/DDBJ whole genome shotgun (WGS) entry which is preliminary data.</text>
</comment>